<evidence type="ECO:0000259" key="8">
    <source>
        <dbReference type="Pfam" id="PF03388"/>
    </source>
</evidence>
<gene>
    <name evidence="9" type="ORF">FOL47_004118</name>
</gene>
<dbReference type="PANTHER" id="PTHR12223:SF28">
    <property type="entry name" value="LECTIN, MANNOSE BINDING 1 LIKE"/>
    <property type="match status" value="1"/>
</dbReference>
<keyword evidence="4 7" id="KW-1133">Transmembrane helix</keyword>
<dbReference type="GO" id="GO:0006888">
    <property type="term" value="P:endoplasmic reticulum to Golgi vesicle-mediated transport"/>
    <property type="evidence" value="ECO:0007669"/>
    <property type="project" value="TreeGrafter"/>
</dbReference>
<dbReference type="Proteomes" id="UP000591131">
    <property type="component" value="Unassembled WGS sequence"/>
</dbReference>
<evidence type="ECO:0000256" key="5">
    <source>
        <dbReference type="ARBA" id="ARBA00023136"/>
    </source>
</evidence>
<dbReference type="GO" id="GO:0000139">
    <property type="term" value="C:Golgi membrane"/>
    <property type="evidence" value="ECO:0007669"/>
    <property type="project" value="TreeGrafter"/>
</dbReference>
<evidence type="ECO:0000256" key="7">
    <source>
        <dbReference type="SAM" id="Phobius"/>
    </source>
</evidence>
<name>A0A7J6M5P6_PERCH</name>
<dbReference type="InterPro" id="IPR051136">
    <property type="entry name" value="Intracellular_Lectin-GPT"/>
</dbReference>
<dbReference type="CDD" id="cd07308">
    <property type="entry name" value="lectin_leg-like"/>
    <property type="match status" value="1"/>
</dbReference>
<evidence type="ECO:0000256" key="2">
    <source>
        <dbReference type="ARBA" id="ARBA00022692"/>
    </source>
</evidence>
<evidence type="ECO:0000313" key="10">
    <source>
        <dbReference type="Proteomes" id="UP000591131"/>
    </source>
</evidence>
<comment type="caution">
    <text evidence="9">The sequence shown here is derived from an EMBL/GenBank/DDBJ whole genome shotgun (WGS) entry which is preliminary data.</text>
</comment>
<dbReference type="InterPro" id="IPR013320">
    <property type="entry name" value="ConA-like_dom_sf"/>
</dbReference>
<keyword evidence="5 7" id="KW-0472">Membrane</keyword>
<comment type="subcellular location">
    <subcellularLocation>
        <location evidence="1">Membrane</location>
        <topology evidence="1">Single-pass type I membrane protein</topology>
    </subcellularLocation>
</comment>
<dbReference type="GO" id="GO:0030134">
    <property type="term" value="C:COPII-coated ER to Golgi transport vesicle"/>
    <property type="evidence" value="ECO:0007669"/>
    <property type="project" value="TreeGrafter"/>
</dbReference>
<keyword evidence="2 7" id="KW-0812">Transmembrane</keyword>
<reference evidence="9 10" key="1">
    <citation type="submission" date="2020-04" db="EMBL/GenBank/DDBJ databases">
        <title>Perkinsus chesapeaki whole genome sequence.</title>
        <authorList>
            <person name="Bogema D.R."/>
        </authorList>
    </citation>
    <scope>NUCLEOTIDE SEQUENCE [LARGE SCALE GENOMIC DNA]</scope>
    <source>
        <strain evidence="9">ATCC PRA-425</strain>
    </source>
</reference>
<organism evidence="9 10">
    <name type="scientific">Perkinsus chesapeaki</name>
    <name type="common">Clam parasite</name>
    <name type="synonym">Perkinsus andrewsi</name>
    <dbReference type="NCBI Taxonomy" id="330153"/>
    <lineage>
        <taxon>Eukaryota</taxon>
        <taxon>Sar</taxon>
        <taxon>Alveolata</taxon>
        <taxon>Perkinsozoa</taxon>
        <taxon>Perkinsea</taxon>
        <taxon>Perkinsida</taxon>
        <taxon>Perkinsidae</taxon>
        <taxon>Perkinsus</taxon>
    </lineage>
</organism>
<evidence type="ECO:0000256" key="1">
    <source>
        <dbReference type="ARBA" id="ARBA00004479"/>
    </source>
</evidence>
<dbReference type="OrthoDB" id="270293at2759"/>
<dbReference type="InterPro" id="IPR005052">
    <property type="entry name" value="Lectin_leg"/>
</dbReference>
<feature type="transmembrane region" description="Helical" evidence="7">
    <location>
        <begin position="490"/>
        <end position="510"/>
    </location>
</feature>
<keyword evidence="10" id="KW-1185">Reference proteome</keyword>
<proteinExistence type="predicted"/>
<dbReference type="SUPFAM" id="SSF49899">
    <property type="entry name" value="Concanavalin A-like lectins/glucanases"/>
    <property type="match status" value="1"/>
</dbReference>
<dbReference type="GO" id="GO:0005793">
    <property type="term" value="C:endoplasmic reticulum-Golgi intermediate compartment"/>
    <property type="evidence" value="ECO:0007669"/>
    <property type="project" value="TreeGrafter"/>
</dbReference>
<evidence type="ECO:0000256" key="6">
    <source>
        <dbReference type="SAM" id="Coils"/>
    </source>
</evidence>
<dbReference type="AlphaFoldDB" id="A0A7J6M5P6"/>
<dbReference type="EMBL" id="JAAPAO010000236">
    <property type="protein sequence ID" value="KAF4666381.1"/>
    <property type="molecule type" value="Genomic_DNA"/>
</dbReference>
<dbReference type="Pfam" id="PF03388">
    <property type="entry name" value="Lectin_leg-like"/>
    <property type="match status" value="1"/>
</dbReference>
<keyword evidence="3" id="KW-0732">Signal</keyword>
<evidence type="ECO:0000256" key="3">
    <source>
        <dbReference type="ARBA" id="ARBA00022729"/>
    </source>
</evidence>
<feature type="coiled-coil region" evidence="6">
    <location>
        <begin position="400"/>
        <end position="427"/>
    </location>
</feature>
<dbReference type="Gene3D" id="2.60.120.200">
    <property type="match status" value="1"/>
</dbReference>
<dbReference type="GO" id="GO:0005789">
    <property type="term" value="C:endoplasmic reticulum membrane"/>
    <property type="evidence" value="ECO:0007669"/>
    <property type="project" value="TreeGrafter"/>
</dbReference>
<keyword evidence="6" id="KW-0175">Coiled coil</keyword>
<protein>
    <recommendedName>
        <fullName evidence="8">L-type lectin-like domain-containing protein</fullName>
    </recommendedName>
</protein>
<dbReference type="PANTHER" id="PTHR12223">
    <property type="entry name" value="VESICULAR MANNOSE-BINDING LECTIN"/>
    <property type="match status" value="1"/>
</dbReference>
<sequence length="522" mass="58740">MASEIYVDFDMIWRAEVKKAERCARCVGGGRMCGGIEADLIVYLASFDLGYSMIHRSPLILTLFYLLLSWPVEAEYEYRAHRRGRPVRRMELMRHSFVSPLTYSNTLGDWFMNGATVATDDHVILTPSIAKRYGIFMHTMPVETNDFEILFDLSVTDGPSASRDSGFALWFTTMNYTSEFSKIRDELQKGENKKDWRTAFNALDYNILGQKSRFDGFGIVFTPKGASGDDYTVSIVTNRNDRALSFDRDVPDRGASSRVNLHGGDHVRVGIRVRPDTIMVRYRDGSRHWQELTSAGGVSVPNSGYIGFTSWSGESLPTEKVSIIDMHVYNMDMSKPGEALVNEVVNELSDGGKIDWKELLTTDVGDDAALQTLTLQKVSQLLVNYIETTQPELFKMHSQLGQITHQVVDLESRMKQLRKEIKATSDGSGGLDTLKNQMVGLREMLTRESGDHKDRVEKVREQLTSVNAGGEGPLFNADDLEDSINSSHSLANKLFILCIIVVVVGGLYVWRQLQVVEKKHLF</sequence>
<evidence type="ECO:0000313" key="9">
    <source>
        <dbReference type="EMBL" id="KAF4666381.1"/>
    </source>
</evidence>
<accession>A0A7J6M5P6</accession>
<feature type="domain" description="L-type lectin-like" evidence="8">
    <location>
        <begin position="93"/>
        <end position="174"/>
    </location>
</feature>
<evidence type="ECO:0000256" key="4">
    <source>
        <dbReference type="ARBA" id="ARBA00022989"/>
    </source>
</evidence>
<dbReference type="GO" id="GO:0005537">
    <property type="term" value="F:D-mannose binding"/>
    <property type="evidence" value="ECO:0007669"/>
    <property type="project" value="TreeGrafter"/>
</dbReference>